<evidence type="ECO:0000313" key="2">
    <source>
        <dbReference type="Proteomes" id="UP000177451"/>
    </source>
</evidence>
<dbReference type="AlphaFoldDB" id="A0A1F5VNB5"/>
<evidence type="ECO:0000313" key="1">
    <source>
        <dbReference type="EMBL" id="OGF64897.1"/>
    </source>
</evidence>
<dbReference type="Proteomes" id="UP000177451">
    <property type="component" value="Unassembled WGS sequence"/>
</dbReference>
<sequence>MLAMMFFAPISILLRAFKAPKHYALTIVIDIQIHQEIRIVFFQLTAQIFHNHPFAAKIKEH</sequence>
<gene>
    <name evidence="1" type="ORF">A2Z53_02935</name>
</gene>
<dbReference type="EMBL" id="MFHH01000031">
    <property type="protein sequence ID" value="OGF64897.1"/>
    <property type="molecule type" value="Genomic_DNA"/>
</dbReference>
<reference evidence="1 2" key="1">
    <citation type="journal article" date="2016" name="Nat. Commun.">
        <title>Thousands of microbial genomes shed light on interconnected biogeochemical processes in an aquifer system.</title>
        <authorList>
            <person name="Anantharaman K."/>
            <person name="Brown C.T."/>
            <person name="Hug L.A."/>
            <person name="Sharon I."/>
            <person name="Castelle C.J."/>
            <person name="Probst A.J."/>
            <person name="Thomas B.C."/>
            <person name="Singh A."/>
            <person name="Wilkins M.J."/>
            <person name="Karaoz U."/>
            <person name="Brodie E.L."/>
            <person name="Williams K.H."/>
            <person name="Hubbard S.S."/>
            <person name="Banfield J.F."/>
        </authorList>
    </citation>
    <scope>NUCLEOTIDE SEQUENCE [LARGE SCALE GENOMIC DNA]</scope>
</reference>
<protein>
    <submittedName>
        <fullName evidence="1">Uncharacterized protein</fullName>
    </submittedName>
</protein>
<name>A0A1F5VNB5_9BACT</name>
<accession>A0A1F5VNB5</accession>
<proteinExistence type="predicted"/>
<comment type="caution">
    <text evidence="1">The sequence shown here is derived from an EMBL/GenBank/DDBJ whole genome shotgun (WGS) entry which is preliminary data.</text>
</comment>
<organism evidence="1 2">
    <name type="scientific">Candidatus Giovannonibacteria bacterium RIFCSPHIGHO2_02_42_15</name>
    <dbReference type="NCBI Taxonomy" id="1798329"/>
    <lineage>
        <taxon>Bacteria</taxon>
        <taxon>Candidatus Giovannoniibacteriota</taxon>
    </lineage>
</organism>